<dbReference type="CDD" id="cd15777">
    <property type="entry name" value="CRBN_C_like"/>
    <property type="match status" value="1"/>
</dbReference>
<dbReference type="GO" id="GO:0008233">
    <property type="term" value="F:peptidase activity"/>
    <property type="evidence" value="ECO:0007669"/>
    <property type="project" value="UniProtKB-KW"/>
</dbReference>
<dbReference type="EMBL" id="GGEC01019286">
    <property type="protein sequence ID" value="MBW99769.1"/>
    <property type="molecule type" value="Transcribed_RNA"/>
</dbReference>
<evidence type="ECO:0000259" key="17">
    <source>
        <dbReference type="PROSITE" id="PS51788"/>
    </source>
</evidence>
<proteinExistence type="inferred from homology"/>
<dbReference type="Gene3D" id="1.20.58.1480">
    <property type="match status" value="1"/>
</dbReference>
<dbReference type="Pfam" id="PF02190">
    <property type="entry name" value="LON_substr_bdg"/>
    <property type="match status" value="1"/>
</dbReference>
<evidence type="ECO:0000256" key="12">
    <source>
        <dbReference type="ARBA" id="ARBA00030079"/>
    </source>
</evidence>
<dbReference type="InterPro" id="IPR046336">
    <property type="entry name" value="Lon_prtase_N_sf"/>
</dbReference>
<dbReference type="PROSITE" id="PS51788">
    <property type="entry name" value="CULT"/>
    <property type="match status" value="1"/>
</dbReference>
<keyword evidence="18" id="KW-0645">Protease</keyword>
<dbReference type="UniPathway" id="UPA00143"/>
<dbReference type="InterPro" id="IPR015947">
    <property type="entry name" value="PUA-like_sf"/>
</dbReference>
<evidence type="ECO:0000256" key="1">
    <source>
        <dbReference type="ARBA" id="ARBA00004123"/>
    </source>
</evidence>
<name>A0A2P2K223_RHIMU</name>
<protein>
    <recommendedName>
        <fullName evidence="6">Protein cereblon</fullName>
    </recommendedName>
    <alternativeName>
        <fullName evidence="12">Protein ohgata</fullName>
    </alternativeName>
</protein>
<evidence type="ECO:0000313" key="18">
    <source>
        <dbReference type="EMBL" id="MBW99769.1"/>
    </source>
</evidence>
<dbReference type="FunFam" id="2.170.150.20:FF:000005">
    <property type="entry name" value="Blast:Protein cereblon homolog"/>
    <property type="match status" value="1"/>
</dbReference>
<organism evidence="18">
    <name type="scientific">Rhizophora mucronata</name>
    <name type="common">Asiatic mangrove</name>
    <dbReference type="NCBI Taxonomy" id="61149"/>
    <lineage>
        <taxon>Eukaryota</taxon>
        <taxon>Viridiplantae</taxon>
        <taxon>Streptophyta</taxon>
        <taxon>Embryophyta</taxon>
        <taxon>Tracheophyta</taxon>
        <taxon>Spermatophyta</taxon>
        <taxon>Magnoliopsida</taxon>
        <taxon>eudicotyledons</taxon>
        <taxon>Gunneridae</taxon>
        <taxon>Pentapetalae</taxon>
        <taxon>rosids</taxon>
        <taxon>fabids</taxon>
        <taxon>Malpighiales</taxon>
        <taxon>Rhizophoraceae</taxon>
        <taxon>Rhizophora</taxon>
    </lineage>
</organism>
<keyword evidence="7" id="KW-0963">Cytoplasm</keyword>
<keyword evidence="9" id="KW-0833">Ubl conjugation pathway</keyword>
<dbReference type="PROSITE" id="PS51787">
    <property type="entry name" value="LON_N"/>
    <property type="match status" value="1"/>
</dbReference>
<evidence type="ECO:0000256" key="4">
    <source>
        <dbReference type="ARBA" id="ARBA00005293"/>
    </source>
</evidence>
<evidence type="ECO:0000256" key="9">
    <source>
        <dbReference type="ARBA" id="ARBA00022786"/>
    </source>
</evidence>
<evidence type="ECO:0000256" key="10">
    <source>
        <dbReference type="ARBA" id="ARBA00022833"/>
    </source>
</evidence>
<sequence length="537" mass="60405">MEDDDAIPEAERHQIAHIRELEFEELEVEEVDDSSDDGGSASFASPTNVTFNTSLASLHTYLGEVEDTHRRLAFLDGGAILTIPLFHLEGVVLFPEATLPLRIVQPNFLTAVERTLTQVDAPYIIGVVHLYSDLGNRRFRFATVGTTAEIRQTRFLENGYLNVVTRGQQRFRLRRHWIDAEGVHCGEVQIIQEDLPLRTPRDVVGKLLPLSNLSSQCLSHMLPSAGSLRGQDSDNDWDSNSEKSFEVELSKAERAVHQSAVDSCCDIIDELQSSDNDNAESDSEMRSTRTHLSDTDSIGPVHSDHEKKIGNAVLEIGKGSTSGNLSDIRGQKRYWTNQHLSQFRKVPRAFWPPWVYGMYDSYSLAQKAAEMWKQIVGAPSLEGFVKKPDLLSFYVAGKIPVSEATRQELLEIDGVSYRLRREINLLESFDLIRCRNCRTVIARRSDMLVMSTEGPLGAYVNPHGYVHQIVTLYKANGLALIGRASTEYSWFPGYAWTIADCASCEIQMGWFFTATKKQLKPQSFWAIRSSEVADDMH</sequence>
<keyword evidence="8" id="KW-0479">Metal-binding</keyword>
<feature type="region of interest" description="Disordered" evidence="15">
    <location>
        <begin position="272"/>
        <end position="304"/>
    </location>
</feature>
<comment type="function">
    <text evidence="13">Substrate recognition component of a DCX (DDB1-CUL4-X-box) E3 protein ligase complex that mediates the ubiquitination and subsequent proteasomal degradation of target proteins. Has an essential role in mediating growth by negatively regulating insulin signaling. It also has a role in maintaining presynaptic function in the neuromuscular junction synapses of third-instar larvae.</text>
</comment>
<evidence type="ECO:0000256" key="7">
    <source>
        <dbReference type="ARBA" id="ARBA00022490"/>
    </source>
</evidence>
<evidence type="ECO:0000256" key="13">
    <source>
        <dbReference type="ARBA" id="ARBA00046075"/>
    </source>
</evidence>
<feature type="domain" description="Lon N-terminal" evidence="16">
    <location>
        <begin position="83"/>
        <end position="430"/>
    </location>
</feature>
<dbReference type="Pfam" id="PF03226">
    <property type="entry name" value="Yippee-Mis18"/>
    <property type="match status" value="1"/>
</dbReference>
<dbReference type="PANTHER" id="PTHR14255:SF4">
    <property type="entry name" value="PROTEIN CEREBLON"/>
    <property type="match status" value="1"/>
</dbReference>
<keyword evidence="11" id="KW-0539">Nucleus</keyword>
<reference evidence="18" key="1">
    <citation type="submission" date="2018-02" db="EMBL/GenBank/DDBJ databases">
        <title>Rhizophora mucronata_Transcriptome.</title>
        <authorList>
            <person name="Meera S.P."/>
            <person name="Sreeshan A."/>
            <person name="Augustine A."/>
        </authorList>
    </citation>
    <scope>NUCLEOTIDE SEQUENCE</scope>
    <source>
        <tissue evidence="18">Leaf</tissue>
    </source>
</reference>
<evidence type="ECO:0000256" key="8">
    <source>
        <dbReference type="ARBA" id="ARBA00022723"/>
    </source>
</evidence>
<keyword evidence="10" id="KW-0862">Zinc</keyword>
<dbReference type="GO" id="GO:0031464">
    <property type="term" value="C:Cul4A-RING E3 ubiquitin ligase complex"/>
    <property type="evidence" value="ECO:0007669"/>
    <property type="project" value="TreeGrafter"/>
</dbReference>
<evidence type="ECO:0000256" key="3">
    <source>
        <dbReference type="ARBA" id="ARBA00004906"/>
    </source>
</evidence>
<evidence type="ECO:0000256" key="5">
    <source>
        <dbReference type="ARBA" id="ARBA00009142"/>
    </source>
</evidence>
<evidence type="ECO:0000259" key="16">
    <source>
        <dbReference type="PROSITE" id="PS51787"/>
    </source>
</evidence>
<dbReference type="GO" id="GO:0046872">
    <property type="term" value="F:metal ion binding"/>
    <property type="evidence" value="ECO:0007669"/>
    <property type="project" value="UniProtKB-KW"/>
</dbReference>
<evidence type="ECO:0000256" key="15">
    <source>
        <dbReference type="SAM" id="MobiDB-lite"/>
    </source>
</evidence>
<dbReference type="SMART" id="SM00464">
    <property type="entry name" value="LON"/>
    <property type="match status" value="1"/>
</dbReference>
<comment type="pathway">
    <text evidence="3">Protein modification; protein ubiquitination.</text>
</comment>
<dbReference type="PANTHER" id="PTHR14255">
    <property type="entry name" value="CEREBLON"/>
    <property type="match status" value="1"/>
</dbReference>
<dbReference type="SUPFAM" id="SSF88697">
    <property type="entry name" value="PUA domain-like"/>
    <property type="match status" value="1"/>
</dbReference>
<keyword evidence="18" id="KW-0378">Hydrolase</keyword>
<dbReference type="InterPro" id="IPR003111">
    <property type="entry name" value="Lon_prtase_N"/>
</dbReference>
<comment type="similarity">
    <text evidence="5">Belongs to the 4-toluene sulfonate uptake permease (TSUP) (TC 2.A.102) family.</text>
</comment>
<evidence type="ECO:0000256" key="11">
    <source>
        <dbReference type="ARBA" id="ARBA00023242"/>
    </source>
</evidence>
<evidence type="ECO:0000256" key="6">
    <source>
        <dbReference type="ARBA" id="ARBA00014394"/>
    </source>
</evidence>
<feature type="domain" description="CULT" evidence="17">
    <location>
        <begin position="429"/>
        <end position="536"/>
    </location>
</feature>
<dbReference type="FunFam" id="1.20.58.1480:FF:000007">
    <property type="entry name" value="Lon protease homolog"/>
    <property type="match status" value="1"/>
</dbReference>
<dbReference type="InterPro" id="IPR004910">
    <property type="entry name" value="Yippee/Mis18/Cereblon"/>
</dbReference>
<feature type="compositionally biased region" description="Basic and acidic residues" evidence="15">
    <location>
        <begin position="283"/>
        <end position="294"/>
    </location>
</feature>
<evidence type="ECO:0000256" key="14">
    <source>
        <dbReference type="ARBA" id="ARBA00046796"/>
    </source>
</evidence>
<dbReference type="Gene3D" id="2.30.130.40">
    <property type="entry name" value="LON domain-like"/>
    <property type="match status" value="1"/>
</dbReference>
<dbReference type="GO" id="GO:0016567">
    <property type="term" value="P:protein ubiquitination"/>
    <property type="evidence" value="ECO:0007669"/>
    <property type="project" value="UniProtKB-UniPathway"/>
</dbReference>
<dbReference type="GO" id="GO:0006508">
    <property type="term" value="P:proteolysis"/>
    <property type="evidence" value="ECO:0007669"/>
    <property type="project" value="UniProtKB-KW"/>
</dbReference>
<dbReference type="Gene3D" id="2.170.150.20">
    <property type="entry name" value="Peptide methionine sulfoxide reductase"/>
    <property type="match status" value="1"/>
</dbReference>
<dbReference type="GO" id="GO:0005634">
    <property type="term" value="C:nucleus"/>
    <property type="evidence" value="ECO:0007669"/>
    <property type="project" value="UniProtKB-SubCell"/>
</dbReference>
<comment type="similarity">
    <text evidence="4">Belongs to the CRBN family.</text>
</comment>
<dbReference type="AlphaFoldDB" id="A0A2P2K223"/>
<dbReference type="GO" id="GO:0005737">
    <property type="term" value="C:cytoplasm"/>
    <property type="evidence" value="ECO:0007669"/>
    <property type="project" value="UniProtKB-SubCell"/>
</dbReference>
<accession>A0A2P2K223</accession>
<evidence type="ECO:0000256" key="2">
    <source>
        <dbReference type="ARBA" id="ARBA00004496"/>
    </source>
</evidence>
<comment type="subunit">
    <text evidence="14">Likely a component of a DCX (DDB1-CUL4-X-box) protein ligase complex. May interact with pic/DDB1.</text>
</comment>
<comment type="subcellular location">
    <subcellularLocation>
        <location evidence="2">Cytoplasm</location>
    </subcellularLocation>
    <subcellularLocation>
        <location evidence="1">Nucleus</location>
    </subcellularLocation>
</comment>
<dbReference type="InterPro" id="IPR034750">
    <property type="entry name" value="CULT"/>
</dbReference>